<feature type="region of interest" description="Disordered" evidence="5">
    <location>
        <begin position="567"/>
        <end position="594"/>
    </location>
</feature>
<evidence type="ECO:0000313" key="8">
    <source>
        <dbReference type="Proteomes" id="UP000316621"/>
    </source>
</evidence>
<dbReference type="SUPFAM" id="SSF57903">
    <property type="entry name" value="FYVE/PHD zinc finger"/>
    <property type="match status" value="3"/>
</dbReference>
<dbReference type="PROSITE" id="PS01359">
    <property type="entry name" value="ZF_PHD_1"/>
    <property type="match status" value="2"/>
</dbReference>
<feature type="domain" description="PHD-type" evidence="6">
    <location>
        <begin position="344"/>
        <end position="394"/>
    </location>
</feature>
<dbReference type="PROSITE" id="PS50016">
    <property type="entry name" value="ZF_PHD_2"/>
    <property type="match status" value="2"/>
</dbReference>
<dbReference type="SMART" id="SM00249">
    <property type="entry name" value="PHD"/>
    <property type="match status" value="3"/>
</dbReference>
<dbReference type="OMA" id="NCTANGF"/>
<proteinExistence type="predicted"/>
<dbReference type="Gramene" id="RZC54385">
    <property type="protein sequence ID" value="RZC54385"/>
    <property type="gene ID" value="C5167_013244"/>
</dbReference>
<protein>
    <recommendedName>
        <fullName evidence="6">PHD-type domain-containing protein</fullName>
    </recommendedName>
</protein>
<name>A0A4Y7J3Z9_PAPSO</name>
<sequence length="618" mass="69182">MLVEERTSNVVHVDFPPLRRCRKKGAAFNNGGIPNGNGGDADDLDGSYTEDGNGVLKYKRRKHATTSSEEDVRVSVVAAEGHLQVEQKLKQPDYEVLQSNSYEQNGHSRVDVRLLTQQDSGDRLPGRWSSVVIEHILESKSGLRDCTRDAFASSSSNTFQLPSRSEQSGPDQGCASCHQDGGNGGISSISDGLTGKDLNSEAAAHFKTELCQRVFQKVLVSESFELLCKLLCENFQGIKVESVDEFSNITSKFRNGAYGSSPTVFHTDIQQVWRKFQKIGTEMVSLATFLSDISRKSYLDEFVGRVNGIGVEGKHEHRCFDLDTQKVSRSLISDQAEVSGLDKVSICRPCGKKANGKDYLVCDLCEEMFHVSCIEPPVEEIPPKNWYCTNCTAAGTELLHESCVVCEKLSYTGIKKLSVGDGKESLPKDILCNLEEKSVSSMVSEENEVQFSKRERILNRPCKLCEGDIKEGQKFKVCEHQFCPFRIFHVHCLAKDQLKYHGPRWYCPSCLCRTCLTDEDDDKIVLCDGCDHAYHMYCSNPPLNFIPKGKWYCKKCDKEIQKVRKAKRTLQRQSREKKQTQNRPIEQNNAVGGSVDMLLSAAEKLKTEETLAAGETER</sequence>
<dbReference type="GO" id="GO:0008270">
    <property type="term" value="F:zinc ion binding"/>
    <property type="evidence" value="ECO:0007669"/>
    <property type="project" value="UniProtKB-KW"/>
</dbReference>
<evidence type="ECO:0000259" key="6">
    <source>
        <dbReference type="PROSITE" id="PS50016"/>
    </source>
</evidence>
<dbReference type="InterPro" id="IPR019786">
    <property type="entry name" value="Zinc_finger_PHD-type_CS"/>
</dbReference>
<dbReference type="EMBL" id="CM010717">
    <property type="protein sequence ID" value="RZC54385.1"/>
    <property type="molecule type" value="Genomic_DNA"/>
</dbReference>
<feature type="compositionally biased region" description="Polar residues" evidence="5">
    <location>
        <begin position="154"/>
        <end position="170"/>
    </location>
</feature>
<evidence type="ECO:0000256" key="3">
    <source>
        <dbReference type="ARBA" id="ARBA00022833"/>
    </source>
</evidence>
<feature type="compositionally biased region" description="Polar residues" evidence="5">
    <location>
        <begin position="581"/>
        <end position="591"/>
    </location>
</feature>
<accession>A0A4Y7J3Z9</accession>
<dbReference type="Proteomes" id="UP000316621">
    <property type="component" value="Chromosome 3"/>
</dbReference>
<dbReference type="InterPro" id="IPR011011">
    <property type="entry name" value="Znf_FYVE_PHD"/>
</dbReference>
<feature type="region of interest" description="Disordered" evidence="5">
    <location>
        <begin position="154"/>
        <end position="177"/>
    </location>
</feature>
<keyword evidence="8" id="KW-1185">Reference proteome</keyword>
<dbReference type="STRING" id="3469.A0A4Y7J3Z9"/>
<dbReference type="PANTHER" id="PTHR47162:SF9">
    <property type="entry name" value="PHD FINGER PROTEIN EHD3-LIKE"/>
    <property type="match status" value="1"/>
</dbReference>
<dbReference type="Gene3D" id="2.30.30.1150">
    <property type="match status" value="1"/>
</dbReference>
<evidence type="ECO:0000313" key="7">
    <source>
        <dbReference type="EMBL" id="RZC54385.1"/>
    </source>
</evidence>
<keyword evidence="2 4" id="KW-0863">Zinc-finger</keyword>
<dbReference type="AlphaFoldDB" id="A0A4Y7J3Z9"/>
<dbReference type="InterPro" id="IPR019787">
    <property type="entry name" value="Znf_PHD-finger"/>
</dbReference>
<feature type="domain" description="PHD-type" evidence="6">
    <location>
        <begin position="509"/>
        <end position="559"/>
    </location>
</feature>
<evidence type="ECO:0000256" key="1">
    <source>
        <dbReference type="ARBA" id="ARBA00022723"/>
    </source>
</evidence>
<reference evidence="7 8" key="1">
    <citation type="journal article" date="2018" name="Science">
        <title>The opium poppy genome and morphinan production.</title>
        <authorList>
            <person name="Guo L."/>
            <person name="Winzer T."/>
            <person name="Yang X."/>
            <person name="Li Y."/>
            <person name="Ning Z."/>
            <person name="He Z."/>
            <person name="Teodor R."/>
            <person name="Lu Y."/>
            <person name="Bowser T.A."/>
            <person name="Graham I.A."/>
            <person name="Ye K."/>
        </authorList>
    </citation>
    <scope>NUCLEOTIDE SEQUENCE [LARGE SCALE GENOMIC DNA]</scope>
    <source>
        <strain evidence="8">cv. HN1</strain>
        <tissue evidence="7">Leaves</tissue>
    </source>
</reference>
<dbReference type="InterPro" id="IPR001965">
    <property type="entry name" value="Znf_PHD"/>
</dbReference>
<evidence type="ECO:0000256" key="5">
    <source>
        <dbReference type="SAM" id="MobiDB-lite"/>
    </source>
</evidence>
<organism evidence="7 8">
    <name type="scientific">Papaver somniferum</name>
    <name type="common">Opium poppy</name>
    <dbReference type="NCBI Taxonomy" id="3469"/>
    <lineage>
        <taxon>Eukaryota</taxon>
        <taxon>Viridiplantae</taxon>
        <taxon>Streptophyta</taxon>
        <taxon>Embryophyta</taxon>
        <taxon>Tracheophyta</taxon>
        <taxon>Spermatophyta</taxon>
        <taxon>Magnoliopsida</taxon>
        <taxon>Ranunculales</taxon>
        <taxon>Papaveraceae</taxon>
        <taxon>Papaveroideae</taxon>
        <taxon>Papaver</taxon>
    </lineage>
</organism>
<evidence type="ECO:0000256" key="2">
    <source>
        <dbReference type="ARBA" id="ARBA00022771"/>
    </source>
</evidence>
<dbReference type="Gene3D" id="3.30.40.10">
    <property type="entry name" value="Zinc/RING finger domain, C3HC4 (zinc finger)"/>
    <property type="match status" value="1"/>
</dbReference>
<keyword evidence="3" id="KW-0862">Zinc</keyword>
<keyword evidence="1" id="KW-0479">Metal-binding</keyword>
<dbReference type="Pfam" id="PF00628">
    <property type="entry name" value="PHD"/>
    <property type="match status" value="2"/>
</dbReference>
<dbReference type="PANTHER" id="PTHR47162">
    <property type="entry name" value="OS02G0192300 PROTEIN"/>
    <property type="match status" value="1"/>
</dbReference>
<feature type="region of interest" description="Disordered" evidence="5">
    <location>
        <begin position="27"/>
        <end position="46"/>
    </location>
</feature>
<gene>
    <name evidence="7" type="ORF">C5167_013244</name>
</gene>
<evidence type="ECO:0000256" key="4">
    <source>
        <dbReference type="PROSITE-ProRule" id="PRU00146"/>
    </source>
</evidence>
<dbReference type="InterPro" id="IPR013083">
    <property type="entry name" value="Znf_RING/FYVE/PHD"/>
</dbReference>
<dbReference type="OrthoDB" id="1903104at2759"/>